<reference evidence="1" key="1">
    <citation type="submission" date="2020-03" db="EMBL/GenBank/DDBJ databases">
        <title>The deep terrestrial virosphere.</title>
        <authorList>
            <person name="Holmfeldt K."/>
            <person name="Nilsson E."/>
            <person name="Simone D."/>
            <person name="Lopez-Fernandez M."/>
            <person name="Wu X."/>
            <person name="de Brujin I."/>
            <person name="Lundin D."/>
            <person name="Andersson A."/>
            <person name="Bertilsson S."/>
            <person name="Dopson M."/>
        </authorList>
    </citation>
    <scope>NUCLEOTIDE SEQUENCE</scope>
    <source>
        <strain evidence="1">TM448A05239</strain>
    </source>
</reference>
<accession>A0A6H2A4A5</accession>
<dbReference type="EMBL" id="MT144515">
    <property type="protein sequence ID" value="QJA54539.1"/>
    <property type="molecule type" value="Genomic_DNA"/>
</dbReference>
<name>A0A6H2A4A5_9ZZZZ</name>
<dbReference type="AlphaFoldDB" id="A0A6H2A4A5"/>
<evidence type="ECO:0000313" key="1">
    <source>
        <dbReference type="EMBL" id="QJA54539.1"/>
    </source>
</evidence>
<organism evidence="1">
    <name type="scientific">viral metagenome</name>
    <dbReference type="NCBI Taxonomy" id="1070528"/>
    <lineage>
        <taxon>unclassified sequences</taxon>
        <taxon>metagenomes</taxon>
        <taxon>organismal metagenomes</taxon>
    </lineage>
</organism>
<sequence length="50" mass="5581">MVPVKPSIYRSLYDVLIKVHKQSVILYKGTVNSNTARDLIDMATRGETAS</sequence>
<protein>
    <submittedName>
        <fullName evidence="1">Uncharacterized protein</fullName>
    </submittedName>
</protein>
<gene>
    <name evidence="1" type="ORF">TM448A05239_0009</name>
</gene>
<proteinExistence type="predicted"/>